<name>A0A4Q2A7B0_9BURK</name>
<dbReference type="OrthoDB" id="5863139at2"/>
<protein>
    <submittedName>
        <fullName evidence="1">Type III secretion system subunit</fullName>
    </submittedName>
</protein>
<reference evidence="1 2" key="1">
    <citation type="submission" date="2018-08" db="EMBL/GenBank/DDBJ databases">
        <title>Mountain-cultivated ginseng endophyte, Burkholderia stabilis and its activity against ginseng root rot disease.</title>
        <authorList>
            <person name="Tapan Kumar M."/>
            <person name="Bae H."/>
            <person name="Shanmugam G."/>
            <person name="Jeon J."/>
        </authorList>
    </citation>
    <scope>NUCLEOTIDE SEQUENCE [LARGE SCALE GENOMIC DNA]</scope>
    <source>
        <strain evidence="1 2">EB159</strain>
    </source>
</reference>
<dbReference type="EMBL" id="QWEX01000003">
    <property type="protein sequence ID" value="RXV65296.1"/>
    <property type="molecule type" value="Genomic_DNA"/>
</dbReference>
<organism evidence="1 2">
    <name type="scientific">Burkholderia stabilis</name>
    <dbReference type="NCBI Taxonomy" id="95485"/>
    <lineage>
        <taxon>Bacteria</taxon>
        <taxon>Pseudomonadati</taxon>
        <taxon>Pseudomonadota</taxon>
        <taxon>Betaproteobacteria</taxon>
        <taxon>Burkholderiales</taxon>
        <taxon>Burkholderiaceae</taxon>
        <taxon>Burkholderia</taxon>
        <taxon>Burkholderia cepacia complex</taxon>
    </lineage>
</organism>
<comment type="caution">
    <text evidence="1">The sequence shown here is derived from an EMBL/GenBank/DDBJ whole genome shotgun (WGS) entry which is preliminary data.</text>
</comment>
<dbReference type="Proteomes" id="UP000289650">
    <property type="component" value="Unassembled WGS sequence"/>
</dbReference>
<sequence length="202" mass="22108">MNTNTIAPAVSRLHALAWRPGAEMHSDWWATLGLAAWRDCYAYPACRASIDRLIVARRGFPRTSLSPRLDATQSALVALEPRLEALTIALGLLAHGRPDYLLARPYRTLLAAQVGERGCAQLLGLCRDRPVRGPDIAPDQFVQAVHHNGMSWWRTDTDTCVVAQLLSTVLPPASSSPPWPAAPADNLRGSASDWLVKIGRFL</sequence>
<dbReference type="AlphaFoldDB" id="A0A4Q2A7B0"/>
<dbReference type="InterPro" id="IPR025292">
    <property type="entry name" value="T3SS_LEE_assoc"/>
</dbReference>
<accession>A0A4Q2A7B0</accession>
<dbReference type="Pfam" id="PF13327">
    <property type="entry name" value="T3SS_LEE_assoc"/>
    <property type="match status" value="1"/>
</dbReference>
<gene>
    <name evidence="1" type="ORF">D1006_34840</name>
</gene>
<evidence type="ECO:0000313" key="1">
    <source>
        <dbReference type="EMBL" id="RXV65296.1"/>
    </source>
</evidence>
<proteinExistence type="predicted"/>
<dbReference type="RefSeq" id="WP_129517741.1">
    <property type="nucleotide sequence ID" value="NZ_QWEX01000003.1"/>
</dbReference>
<evidence type="ECO:0000313" key="2">
    <source>
        <dbReference type="Proteomes" id="UP000289650"/>
    </source>
</evidence>